<sequence length="106" mass="11773">MGNVQHTAPTSQKGTTSAVRCTGETTRRAIPLDKKGKTLLLLWRLLHCLPGSLPGRLLRHGLLRRRLLGGRFLCRWLLGGWLLGGWLLGSWLLGYLLLSGLIGIFF</sequence>
<keyword evidence="1" id="KW-0472">Membrane</keyword>
<proteinExistence type="predicted"/>
<evidence type="ECO:0000256" key="1">
    <source>
        <dbReference type="SAM" id="Phobius"/>
    </source>
</evidence>
<protein>
    <submittedName>
        <fullName evidence="2">Uncharacterized protein</fullName>
    </submittedName>
</protein>
<keyword evidence="1" id="KW-1133">Transmembrane helix</keyword>
<organism evidence="2 3">
    <name type="scientific">Trypanosoma rangeli</name>
    <dbReference type="NCBI Taxonomy" id="5698"/>
    <lineage>
        <taxon>Eukaryota</taxon>
        <taxon>Discoba</taxon>
        <taxon>Euglenozoa</taxon>
        <taxon>Kinetoplastea</taxon>
        <taxon>Metakinetoplastina</taxon>
        <taxon>Trypanosomatida</taxon>
        <taxon>Trypanosomatidae</taxon>
        <taxon>Trypanosoma</taxon>
        <taxon>Herpetosoma</taxon>
    </lineage>
</organism>
<name>A0A3R7JV98_TRYRA</name>
<feature type="transmembrane region" description="Helical" evidence="1">
    <location>
        <begin position="78"/>
        <end position="105"/>
    </location>
</feature>
<evidence type="ECO:0000313" key="2">
    <source>
        <dbReference type="EMBL" id="RNE97378.1"/>
    </source>
</evidence>
<comment type="caution">
    <text evidence="2">The sequence shown here is derived from an EMBL/GenBank/DDBJ whole genome shotgun (WGS) entry which is preliminary data.</text>
</comment>
<dbReference type="AlphaFoldDB" id="A0A3R7JV98"/>
<dbReference type="RefSeq" id="XP_029234095.1">
    <property type="nucleotide sequence ID" value="XM_029386055.1"/>
</dbReference>
<dbReference type="EMBL" id="MKGL01000570">
    <property type="protein sequence ID" value="RNE97378.1"/>
    <property type="molecule type" value="Genomic_DNA"/>
</dbReference>
<accession>A0A3R7JV98</accession>
<dbReference type="GeneID" id="40333298"/>
<evidence type="ECO:0000313" key="3">
    <source>
        <dbReference type="Proteomes" id="UP000283634"/>
    </source>
</evidence>
<reference evidence="2 3" key="1">
    <citation type="journal article" date="2018" name="BMC Genomics">
        <title>Genomic comparison of Trypanosoma conorhini and Trypanosoma rangeli to Trypanosoma cruzi strains of high and low virulence.</title>
        <authorList>
            <person name="Bradwell K.R."/>
            <person name="Koparde V.N."/>
            <person name="Matveyev A.V."/>
            <person name="Serrano M.G."/>
            <person name="Alves J.M."/>
            <person name="Parikh H."/>
            <person name="Huang B."/>
            <person name="Lee V."/>
            <person name="Espinosa-Alvarez O."/>
            <person name="Ortiz P.A."/>
            <person name="Costa-Martins A.G."/>
            <person name="Teixeira M.M."/>
            <person name="Buck G.A."/>
        </authorList>
    </citation>
    <scope>NUCLEOTIDE SEQUENCE [LARGE SCALE GENOMIC DNA]</scope>
    <source>
        <strain evidence="2 3">AM80</strain>
    </source>
</reference>
<gene>
    <name evidence="2" type="ORF">TraAM80_09365</name>
</gene>
<dbReference type="Proteomes" id="UP000283634">
    <property type="component" value="Unassembled WGS sequence"/>
</dbReference>
<keyword evidence="3" id="KW-1185">Reference proteome</keyword>
<keyword evidence="1" id="KW-0812">Transmembrane</keyword>